<dbReference type="Proteomes" id="UP000542742">
    <property type="component" value="Unassembled WGS sequence"/>
</dbReference>
<evidence type="ECO:0000256" key="1">
    <source>
        <dbReference type="SAM" id="MobiDB-lite"/>
    </source>
</evidence>
<dbReference type="AlphaFoldDB" id="A0A7W7G054"/>
<feature type="region of interest" description="Disordered" evidence="1">
    <location>
        <begin position="1"/>
        <end position="35"/>
    </location>
</feature>
<name>A0A7W7G054_9ACTN</name>
<proteinExistence type="predicted"/>
<gene>
    <name evidence="2" type="ORF">BKA14_001387</name>
</gene>
<protein>
    <submittedName>
        <fullName evidence="2">Uncharacterized protein</fullName>
    </submittedName>
</protein>
<accession>A0A7W7G054</accession>
<organism evidence="2 3">
    <name type="scientific">Paractinoplanes abujensis</name>
    <dbReference type="NCBI Taxonomy" id="882441"/>
    <lineage>
        <taxon>Bacteria</taxon>
        <taxon>Bacillati</taxon>
        <taxon>Actinomycetota</taxon>
        <taxon>Actinomycetes</taxon>
        <taxon>Micromonosporales</taxon>
        <taxon>Micromonosporaceae</taxon>
        <taxon>Paractinoplanes</taxon>
    </lineage>
</organism>
<reference evidence="2 3" key="1">
    <citation type="submission" date="2020-08" db="EMBL/GenBank/DDBJ databases">
        <title>Sequencing the genomes of 1000 actinobacteria strains.</title>
        <authorList>
            <person name="Klenk H.-P."/>
        </authorList>
    </citation>
    <scope>NUCLEOTIDE SEQUENCE [LARGE SCALE GENOMIC DNA]</scope>
    <source>
        <strain evidence="2 3">DSM 45518</strain>
    </source>
</reference>
<dbReference type="EMBL" id="JACHMF010000001">
    <property type="protein sequence ID" value="MBB4691239.1"/>
    <property type="molecule type" value="Genomic_DNA"/>
</dbReference>
<comment type="caution">
    <text evidence="2">The sequence shown here is derived from an EMBL/GenBank/DDBJ whole genome shotgun (WGS) entry which is preliminary data.</text>
</comment>
<sequence length="96" mass="10889">MLLPRRQRPHQRTGVDGATSRSWRPGPARRNLRISPGGHAGYRYLHILEVKAYRAKAEERHRRVFAGPTATEADRQEAAAILALWREKPAQGEAQL</sequence>
<feature type="compositionally biased region" description="Basic residues" evidence="1">
    <location>
        <begin position="1"/>
        <end position="11"/>
    </location>
</feature>
<dbReference type="RefSeq" id="WP_184950080.1">
    <property type="nucleotide sequence ID" value="NZ_BOMC01000006.1"/>
</dbReference>
<keyword evidence="3" id="KW-1185">Reference proteome</keyword>
<evidence type="ECO:0000313" key="3">
    <source>
        <dbReference type="Proteomes" id="UP000542742"/>
    </source>
</evidence>
<evidence type="ECO:0000313" key="2">
    <source>
        <dbReference type="EMBL" id="MBB4691239.1"/>
    </source>
</evidence>